<keyword evidence="3" id="KW-1185">Reference proteome</keyword>
<organism evidence="2 3">
    <name type="scientific">Actinomadura verrucosospora</name>
    <dbReference type="NCBI Taxonomy" id="46165"/>
    <lineage>
        <taxon>Bacteria</taxon>
        <taxon>Bacillati</taxon>
        <taxon>Actinomycetota</taxon>
        <taxon>Actinomycetes</taxon>
        <taxon>Streptosporangiales</taxon>
        <taxon>Thermomonosporaceae</taxon>
        <taxon>Actinomadura</taxon>
    </lineage>
</organism>
<keyword evidence="1" id="KW-0472">Membrane</keyword>
<feature type="transmembrane region" description="Helical" evidence="1">
    <location>
        <begin position="93"/>
        <end position="113"/>
    </location>
</feature>
<feature type="transmembrane region" description="Helical" evidence="1">
    <location>
        <begin position="119"/>
        <end position="139"/>
    </location>
</feature>
<dbReference type="Proteomes" id="UP000501240">
    <property type="component" value="Chromosome"/>
</dbReference>
<dbReference type="AlphaFoldDB" id="A0A7D3W230"/>
<name>A0A7D3W230_ACTVE</name>
<keyword evidence="1" id="KW-1133">Transmembrane helix</keyword>
<evidence type="ECO:0000313" key="3">
    <source>
        <dbReference type="Proteomes" id="UP000501240"/>
    </source>
</evidence>
<gene>
    <name evidence="2" type="ORF">ACTIVE_6159</name>
</gene>
<dbReference type="RefSeq" id="WP_173098307.1">
    <property type="nucleotide sequence ID" value="NZ_CP053892.1"/>
</dbReference>
<feature type="transmembrane region" description="Helical" evidence="1">
    <location>
        <begin position="55"/>
        <end position="73"/>
    </location>
</feature>
<evidence type="ECO:0000256" key="1">
    <source>
        <dbReference type="SAM" id="Phobius"/>
    </source>
</evidence>
<protein>
    <submittedName>
        <fullName evidence="2">Uncharacterized protein</fullName>
    </submittedName>
</protein>
<evidence type="ECO:0000313" key="2">
    <source>
        <dbReference type="EMBL" id="QKG24512.1"/>
    </source>
</evidence>
<sequence>MDQTPAPADALAEIQRTQRQAMAAQRLPLWYAPSVVALGTAAAVGAELGGTAQKALTIAAAAGLAALTAALAARTRVKWRPHTWTLGAGTRMALWIVSVLAVWGVVPLLVGAVTDSAAWQKAVAGVVTAVYAAATTRWIEKQVQAHSGGRVVR</sequence>
<feature type="transmembrane region" description="Helical" evidence="1">
    <location>
        <begin position="29"/>
        <end position="49"/>
    </location>
</feature>
<accession>A0A7D3W230</accession>
<dbReference type="EMBL" id="CP053892">
    <property type="protein sequence ID" value="QKG24512.1"/>
    <property type="molecule type" value="Genomic_DNA"/>
</dbReference>
<reference evidence="2 3" key="1">
    <citation type="submission" date="2020-05" db="EMBL/GenBank/DDBJ databases">
        <title>Actinomadura verrucosospora NRRL-B18236 (PFL_A860) Genome sequencing and assembly.</title>
        <authorList>
            <person name="Samborskyy M."/>
        </authorList>
    </citation>
    <scope>NUCLEOTIDE SEQUENCE [LARGE SCALE GENOMIC DNA]</scope>
    <source>
        <strain evidence="2 3">NRRL:B18236</strain>
    </source>
</reference>
<keyword evidence="1" id="KW-0812">Transmembrane</keyword>
<proteinExistence type="predicted"/>